<reference evidence="3 4" key="1">
    <citation type="submission" date="2019-05" db="EMBL/GenBank/DDBJ databases">
        <title>Emergence of the Ug99 lineage of the wheat stem rust pathogen through somatic hybridization.</title>
        <authorList>
            <person name="Li F."/>
            <person name="Upadhyaya N.M."/>
            <person name="Sperschneider J."/>
            <person name="Matny O."/>
            <person name="Nguyen-Phuc H."/>
            <person name="Mago R."/>
            <person name="Raley C."/>
            <person name="Miller M.E."/>
            <person name="Silverstein K.A.T."/>
            <person name="Henningsen E."/>
            <person name="Hirsch C.D."/>
            <person name="Visser B."/>
            <person name="Pretorius Z.A."/>
            <person name="Steffenson B.J."/>
            <person name="Schwessinger B."/>
            <person name="Dodds P.N."/>
            <person name="Figueroa M."/>
        </authorList>
    </citation>
    <scope>NUCLEOTIDE SEQUENCE [LARGE SCALE GENOMIC DNA]</scope>
    <source>
        <strain evidence="3 4">Ug99</strain>
    </source>
</reference>
<sequence length="66" mass="6693">MPGVAEKMKAAAEKNSTTTATHHNTTSDNSNGQPKMSAKSAAFGRVEASSLGVSSIFSIALAVILA</sequence>
<evidence type="ECO:0000313" key="3">
    <source>
        <dbReference type="EMBL" id="KAA1121927.1"/>
    </source>
</evidence>
<evidence type="ECO:0000256" key="2">
    <source>
        <dbReference type="SAM" id="Phobius"/>
    </source>
</evidence>
<name>A0A5B0R8I7_PUCGR</name>
<dbReference type="EMBL" id="VDEP01000237">
    <property type="protein sequence ID" value="KAA1121927.1"/>
    <property type="molecule type" value="Genomic_DNA"/>
</dbReference>
<feature type="transmembrane region" description="Helical" evidence="2">
    <location>
        <begin position="46"/>
        <end position="65"/>
    </location>
</feature>
<dbReference type="Proteomes" id="UP000325313">
    <property type="component" value="Unassembled WGS sequence"/>
</dbReference>
<evidence type="ECO:0000256" key="1">
    <source>
        <dbReference type="SAM" id="MobiDB-lite"/>
    </source>
</evidence>
<gene>
    <name evidence="3" type="ORF">PGTUg99_035666</name>
</gene>
<accession>A0A5B0R8I7</accession>
<proteinExistence type="predicted"/>
<keyword evidence="2" id="KW-0812">Transmembrane</keyword>
<feature type="compositionally biased region" description="Basic and acidic residues" evidence="1">
    <location>
        <begin position="1"/>
        <end position="12"/>
    </location>
</feature>
<keyword evidence="2" id="KW-0472">Membrane</keyword>
<dbReference type="AlphaFoldDB" id="A0A5B0R8I7"/>
<keyword evidence="2" id="KW-1133">Transmembrane helix</keyword>
<feature type="compositionally biased region" description="Low complexity" evidence="1">
    <location>
        <begin position="15"/>
        <end position="31"/>
    </location>
</feature>
<feature type="region of interest" description="Disordered" evidence="1">
    <location>
        <begin position="1"/>
        <end position="41"/>
    </location>
</feature>
<comment type="caution">
    <text evidence="3">The sequence shown here is derived from an EMBL/GenBank/DDBJ whole genome shotgun (WGS) entry which is preliminary data.</text>
</comment>
<protein>
    <submittedName>
        <fullName evidence="3">Uncharacterized protein</fullName>
    </submittedName>
</protein>
<evidence type="ECO:0000313" key="4">
    <source>
        <dbReference type="Proteomes" id="UP000325313"/>
    </source>
</evidence>
<organism evidence="3 4">
    <name type="scientific">Puccinia graminis f. sp. tritici</name>
    <dbReference type="NCBI Taxonomy" id="56615"/>
    <lineage>
        <taxon>Eukaryota</taxon>
        <taxon>Fungi</taxon>
        <taxon>Dikarya</taxon>
        <taxon>Basidiomycota</taxon>
        <taxon>Pucciniomycotina</taxon>
        <taxon>Pucciniomycetes</taxon>
        <taxon>Pucciniales</taxon>
        <taxon>Pucciniaceae</taxon>
        <taxon>Puccinia</taxon>
    </lineage>
</organism>